<name>A0AAW2E2T8_9ROSI</name>
<sequence>MSKIIVSSSSDRDKGEIDEYHDESNSSGSTSESNSSESSSSNEHYSFRVPLEVLQDPFPPYTGEMGHLRPKALRRPSLSKFYLDCVQLACFFTGRTFHFLVILCRLATWGLRPDPTEEALSHKLTTRRRMATMKENKGKGVVANEVTQFGDKDIAQTRPPISSIAKFVLSTSLEKRKMVSKSLDTSNLPNRQGNKKQKVDSSTPSTIHVMALDHAALGAKPKVNASLTCPDVDPSKPSPVGPLDSGPMTFLKSEGLVWDNFKQVSFGPRRCHLLRHKQNDELWCSLSKSRDEVIREFKTSKEYTDHLDENYAAGFEDFRMDAIESFPGVDFDFIKLRTTVESSLLQMSLEDVNIEDDASTPHPTNDDPKFGDDVPCGLS</sequence>
<gene>
    <name evidence="2" type="ORF">SO802_002520</name>
</gene>
<feature type="region of interest" description="Disordered" evidence="1">
    <location>
        <begin position="355"/>
        <end position="379"/>
    </location>
</feature>
<dbReference type="EMBL" id="JAZDWU010000001">
    <property type="protein sequence ID" value="KAL0015451.1"/>
    <property type="molecule type" value="Genomic_DNA"/>
</dbReference>
<proteinExistence type="predicted"/>
<organism evidence="2 3">
    <name type="scientific">Lithocarpus litseifolius</name>
    <dbReference type="NCBI Taxonomy" id="425828"/>
    <lineage>
        <taxon>Eukaryota</taxon>
        <taxon>Viridiplantae</taxon>
        <taxon>Streptophyta</taxon>
        <taxon>Embryophyta</taxon>
        <taxon>Tracheophyta</taxon>
        <taxon>Spermatophyta</taxon>
        <taxon>Magnoliopsida</taxon>
        <taxon>eudicotyledons</taxon>
        <taxon>Gunneridae</taxon>
        <taxon>Pentapetalae</taxon>
        <taxon>rosids</taxon>
        <taxon>fabids</taxon>
        <taxon>Fagales</taxon>
        <taxon>Fagaceae</taxon>
        <taxon>Lithocarpus</taxon>
    </lineage>
</organism>
<protein>
    <submittedName>
        <fullName evidence="2">Uncharacterized protein</fullName>
    </submittedName>
</protein>
<feature type="compositionally biased region" description="Polar residues" evidence="1">
    <location>
        <begin position="182"/>
        <end position="192"/>
    </location>
</feature>
<evidence type="ECO:0000313" key="2">
    <source>
        <dbReference type="EMBL" id="KAL0015451.1"/>
    </source>
</evidence>
<feature type="compositionally biased region" description="Basic and acidic residues" evidence="1">
    <location>
        <begin position="10"/>
        <end position="24"/>
    </location>
</feature>
<feature type="compositionally biased region" description="Low complexity" evidence="1">
    <location>
        <begin position="25"/>
        <end position="42"/>
    </location>
</feature>
<dbReference type="Proteomes" id="UP001459277">
    <property type="component" value="Unassembled WGS sequence"/>
</dbReference>
<feature type="region of interest" description="Disordered" evidence="1">
    <location>
        <begin position="1"/>
        <end position="42"/>
    </location>
</feature>
<accession>A0AAW2E2T8</accession>
<reference evidence="2 3" key="1">
    <citation type="submission" date="2024-01" db="EMBL/GenBank/DDBJ databases">
        <title>A telomere-to-telomere, gap-free genome of sweet tea (Lithocarpus litseifolius).</title>
        <authorList>
            <person name="Zhou J."/>
        </authorList>
    </citation>
    <scope>NUCLEOTIDE SEQUENCE [LARGE SCALE GENOMIC DNA]</scope>
    <source>
        <strain evidence="2">Zhou-2022a</strain>
        <tissue evidence="2">Leaf</tissue>
    </source>
</reference>
<evidence type="ECO:0000313" key="3">
    <source>
        <dbReference type="Proteomes" id="UP001459277"/>
    </source>
</evidence>
<comment type="caution">
    <text evidence="2">The sequence shown here is derived from an EMBL/GenBank/DDBJ whole genome shotgun (WGS) entry which is preliminary data.</text>
</comment>
<evidence type="ECO:0000256" key="1">
    <source>
        <dbReference type="SAM" id="MobiDB-lite"/>
    </source>
</evidence>
<keyword evidence="3" id="KW-1185">Reference proteome</keyword>
<dbReference type="AlphaFoldDB" id="A0AAW2E2T8"/>
<feature type="region of interest" description="Disordered" evidence="1">
    <location>
        <begin position="180"/>
        <end position="203"/>
    </location>
</feature>